<accession>A0A1G9WZC6</accession>
<dbReference type="GO" id="GO:0003677">
    <property type="term" value="F:DNA binding"/>
    <property type="evidence" value="ECO:0007669"/>
    <property type="project" value="InterPro"/>
</dbReference>
<dbReference type="STRING" id="349095.SAMN05660299_01715"/>
<dbReference type="GO" id="GO:0004803">
    <property type="term" value="F:transposase activity"/>
    <property type="evidence" value="ECO:0007669"/>
    <property type="project" value="InterPro"/>
</dbReference>
<evidence type="ECO:0000313" key="2">
    <source>
        <dbReference type="EMBL" id="SDM89601.1"/>
    </source>
</evidence>
<dbReference type="EMBL" id="FNHQ01000016">
    <property type="protein sequence ID" value="SDM89601.1"/>
    <property type="molecule type" value="Genomic_DNA"/>
</dbReference>
<name>A0A1G9WZC6_9FIRM</name>
<dbReference type="GO" id="GO:0006313">
    <property type="term" value="P:DNA transposition"/>
    <property type="evidence" value="ECO:0007669"/>
    <property type="project" value="InterPro"/>
</dbReference>
<dbReference type="InterPro" id="IPR036515">
    <property type="entry name" value="Transposase_17_sf"/>
</dbReference>
<evidence type="ECO:0000259" key="1">
    <source>
        <dbReference type="Pfam" id="PF01797"/>
    </source>
</evidence>
<evidence type="ECO:0000313" key="3">
    <source>
        <dbReference type="Proteomes" id="UP000199309"/>
    </source>
</evidence>
<dbReference type="Gene3D" id="3.30.70.1290">
    <property type="entry name" value="Transposase IS200-like"/>
    <property type="match status" value="1"/>
</dbReference>
<organism evidence="2 3">
    <name type="scientific">Megasphaera paucivorans</name>
    <dbReference type="NCBI Taxonomy" id="349095"/>
    <lineage>
        <taxon>Bacteria</taxon>
        <taxon>Bacillati</taxon>
        <taxon>Bacillota</taxon>
        <taxon>Negativicutes</taxon>
        <taxon>Veillonellales</taxon>
        <taxon>Veillonellaceae</taxon>
        <taxon>Megasphaera</taxon>
    </lineage>
</organism>
<reference evidence="2 3" key="1">
    <citation type="submission" date="2016-10" db="EMBL/GenBank/DDBJ databases">
        <authorList>
            <person name="de Groot N.N."/>
        </authorList>
    </citation>
    <scope>NUCLEOTIDE SEQUENCE [LARGE SCALE GENOMIC DNA]</scope>
    <source>
        <strain evidence="2 3">DSM 16981</strain>
    </source>
</reference>
<protein>
    <submittedName>
        <fullName evidence="2">Transposase IS200 like</fullName>
    </submittedName>
</protein>
<feature type="domain" description="Transposase IS200-like" evidence="1">
    <location>
        <begin position="10"/>
        <end position="55"/>
    </location>
</feature>
<dbReference type="Proteomes" id="UP000199309">
    <property type="component" value="Unassembled WGS sequence"/>
</dbReference>
<dbReference type="InterPro" id="IPR002686">
    <property type="entry name" value="Transposase_17"/>
</dbReference>
<keyword evidence="3" id="KW-1185">Reference proteome</keyword>
<sequence length="61" mass="7466">MDSLNLAHAKWKCQYHIVFIPKYRRRVLYGKLRLDIKEVIPKLCGYKNIEIIEREKRFDDT</sequence>
<proteinExistence type="predicted"/>
<dbReference type="SUPFAM" id="SSF143422">
    <property type="entry name" value="Transposase IS200-like"/>
    <property type="match status" value="1"/>
</dbReference>
<dbReference type="PANTHER" id="PTHR33360:SF2">
    <property type="entry name" value="TRANSPOSASE FOR INSERTION SEQUENCE ELEMENT IS200"/>
    <property type="match status" value="1"/>
</dbReference>
<dbReference type="Pfam" id="PF01797">
    <property type="entry name" value="Y1_Tnp"/>
    <property type="match status" value="1"/>
</dbReference>
<dbReference type="AlphaFoldDB" id="A0A1G9WZC6"/>
<dbReference type="PANTHER" id="PTHR33360">
    <property type="entry name" value="TRANSPOSASE FOR INSERTION SEQUENCE ELEMENT IS200"/>
    <property type="match status" value="1"/>
</dbReference>
<gene>
    <name evidence="2" type="ORF">SAMN05660299_01715</name>
</gene>